<feature type="region of interest" description="Disordered" evidence="1">
    <location>
        <begin position="157"/>
        <end position="186"/>
    </location>
</feature>
<feature type="compositionally biased region" description="Low complexity" evidence="1">
    <location>
        <begin position="160"/>
        <end position="181"/>
    </location>
</feature>
<dbReference type="Pfam" id="PF23827">
    <property type="entry name" value="DUF7197"/>
    <property type="match status" value="1"/>
</dbReference>
<protein>
    <submittedName>
        <fullName evidence="2">Uncharacterized protein</fullName>
    </submittedName>
</protein>
<reference evidence="2" key="1">
    <citation type="journal article" date="2020" name="Nature">
        <title>Giant virus diversity and host interactions through global metagenomics.</title>
        <authorList>
            <person name="Schulz F."/>
            <person name="Roux S."/>
            <person name="Paez-Espino D."/>
            <person name="Jungbluth S."/>
            <person name="Walsh D.A."/>
            <person name="Denef V.J."/>
            <person name="McMahon K.D."/>
            <person name="Konstantinidis K.T."/>
            <person name="Eloe-Fadrosh E.A."/>
            <person name="Kyrpides N.C."/>
            <person name="Woyke T."/>
        </authorList>
    </citation>
    <scope>NUCLEOTIDE SEQUENCE</scope>
    <source>
        <strain evidence="2">GVMAG-S-3300013006-138</strain>
    </source>
</reference>
<accession>A0A6C0KMX6</accession>
<name>A0A6C0KMX6_9ZZZZ</name>
<proteinExistence type="predicted"/>
<dbReference type="InterPro" id="IPR055621">
    <property type="entry name" value="DUF7197"/>
</dbReference>
<organism evidence="2">
    <name type="scientific">viral metagenome</name>
    <dbReference type="NCBI Taxonomy" id="1070528"/>
    <lineage>
        <taxon>unclassified sequences</taxon>
        <taxon>metagenomes</taxon>
        <taxon>organismal metagenomes</taxon>
    </lineage>
</organism>
<dbReference type="EMBL" id="MN740925">
    <property type="protein sequence ID" value="QHU18107.1"/>
    <property type="molecule type" value="Genomic_DNA"/>
</dbReference>
<sequence>MEQPPTVTPDPQTRKKKIHCKQELIISHLQRFYSSRQDLNEIVELLKGTSEVSLRLIDWFVTNYSKAHSISYILQGQEFVVYMNYKNQLKAYSKKLFDPFCRRERISFQIPGHEAFLTTVGKLNFFRWALEKGILDYIKGHQNEIEKEMNLAMKEQAKARTPPSTRDSTTTATTTTTTTSQTRKRTVNRETAAIKLLQKHDCPIVMCFD</sequence>
<evidence type="ECO:0000313" key="2">
    <source>
        <dbReference type="EMBL" id="QHU18107.1"/>
    </source>
</evidence>
<dbReference type="AlphaFoldDB" id="A0A6C0KMX6"/>
<evidence type="ECO:0000256" key="1">
    <source>
        <dbReference type="SAM" id="MobiDB-lite"/>
    </source>
</evidence>